<evidence type="ECO:0000313" key="3">
    <source>
        <dbReference type="EMBL" id="MET3616820.1"/>
    </source>
</evidence>
<dbReference type="InterPro" id="IPR029068">
    <property type="entry name" value="Glyas_Bleomycin-R_OHBP_Dase"/>
</dbReference>
<name>A0ABV2JA88_9FIRM</name>
<organism evidence="3 4">
    <name type="scientific">Peptoniphilus olsenii</name>
    <dbReference type="NCBI Taxonomy" id="411570"/>
    <lineage>
        <taxon>Bacteria</taxon>
        <taxon>Bacillati</taxon>
        <taxon>Bacillota</taxon>
        <taxon>Tissierellia</taxon>
        <taxon>Tissierellales</taxon>
        <taxon>Peptoniphilaceae</taxon>
        <taxon>Peptoniphilus</taxon>
    </lineage>
</organism>
<dbReference type="PANTHER" id="PTHR43048:SF3">
    <property type="entry name" value="METHYLMALONYL-COA EPIMERASE, MITOCHONDRIAL"/>
    <property type="match status" value="1"/>
</dbReference>
<dbReference type="RefSeq" id="WP_354366826.1">
    <property type="nucleotide sequence ID" value="NZ_JBEPMA010000002.1"/>
</dbReference>
<comment type="caution">
    <text evidence="3">The sequence shown here is derived from an EMBL/GenBank/DDBJ whole genome shotgun (WGS) entry which is preliminary data.</text>
</comment>
<gene>
    <name evidence="3" type="ORF">ABID14_000445</name>
</gene>
<dbReference type="Proteomes" id="UP001549162">
    <property type="component" value="Unassembled WGS sequence"/>
</dbReference>
<dbReference type="InterPro" id="IPR051785">
    <property type="entry name" value="MMCE/EMCE_epimerase"/>
</dbReference>
<dbReference type="PROSITE" id="PS51819">
    <property type="entry name" value="VOC"/>
    <property type="match status" value="1"/>
</dbReference>
<evidence type="ECO:0000256" key="1">
    <source>
        <dbReference type="ARBA" id="ARBA00022723"/>
    </source>
</evidence>
<proteinExistence type="predicted"/>
<dbReference type="EC" id="5.1.99.1" evidence="3"/>
<dbReference type="Gene3D" id="3.10.180.10">
    <property type="entry name" value="2,3-Dihydroxybiphenyl 1,2-Dioxygenase, domain 1"/>
    <property type="match status" value="1"/>
</dbReference>
<feature type="domain" description="VOC" evidence="2">
    <location>
        <begin position="5"/>
        <end position="131"/>
    </location>
</feature>
<keyword evidence="3" id="KW-0456">Lyase</keyword>
<evidence type="ECO:0000259" key="2">
    <source>
        <dbReference type="PROSITE" id="PS51819"/>
    </source>
</evidence>
<dbReference type="Pfam" id="PF13669">
    <property type="entry name" value="Glyoxalase_4"/>
    <property type="match status" value="1"/>
</dbReference>
<dbReference type="PANTHER" id="PTHR43048">
    <property type="entry name" value="METHYLMALONYL-COA EPIMERASE"/>
    <property type="match status" value="1"/>
</dbReference>
<reference evidence="3 4" key="1">
    <citation type="submission" date="2024-06" db="EMBL/GenBank/DDBJ databases">
        <title>Genomic Encyclopedia of Type Strains, Phase IV (KMG-IV): sequencing the most valuable type-strain genomes for metagenomic binning, comparative biology and taxonomic classification.</title>
        <authorList>
            <person name="Goeker M."/>
        </authorList>
    </citation>
    <scope>NUCLEOTIDE SEQUENCE [LARGE SCALE GENOMIC DNA]</scope>
    <source>
        <strain evidence="3 4">DSM 21460</strain>
    </source>
</reference>
<dbReference type="GO" id="GO:0004462">
    <property type="term" value="F:lactoylglutathione lyase activity"/>
    <property type="evidence" value="ECO:0007669"/>
    <property type="project" value="UniProtKB-EC"/>
</dbReference>
<keyword evidence="4" id="KW-1185">Reference proteome</keyword>
<dbReference type="SUPFAM" id="SSF54593">
    <property type="entry name" value="Glyoxalase/Bleomycin resistance protein/Dihydroxybiphenyl dioxygenase"/>
    <property type="match status" value="1"/>
</dbReference>
<dbReference type="InterPro" id="IPR037523">
    <property type="entry name" value="VOC_core"/>
</dbReference>
<dbReference type="GO" id="GO:0004493">
    <property type="term" value="F:methylmalonyl-CoA epimerase activity"/>
    <property type="evidence" value="ECO:0007669"/>
    <property type="project" value="UniProtKB-EC"/>
</dbReference>
<accession>A0ABV2JA88</accession>
<keyword evidence="3" id="KW-0413">Isomerase</keyword>
<protein>
    <submittedName>
        <fullName evidence="3">Lactoylglutathione lyase/methylmalonyl-CoA/ethylmalonyl-CoA epimerase</fullName>
        <ecNumber evidence="3">4.4.1.5</ecNumber>
        <ecNumber evidence="3">5.1.99.1</ecNumber>
    </submittedName>
</protein>
<keyword evidence="1" id="KW-0479">Metal-binding</keyword>
<dbReference type="EC" id="4.4.1.5" evidence="3"/>
<dbReference type="EMBL" id="JBEPMA010000002">
    <property type="protein sequence ID" value="MET3616820.1"/>
    <property type="molecule type" value="Genomic_DNA"/>
</dbReference>
<sequence length="161" mass="18408">MKPMRMHHVGIVLPTLEDVYQMIDRLGLEIDYKGHVDAYQSKLIFTKPGEHSSPIEFIIPEAGVLKDFNNGKDGIAHIAFEVDDVEAVRKEYEDKGLQMLKKEAVSGTSDIIVIFLRPKYNNGILIEFVETIKPIDSEYQVQALVVHNKLLRKQKNLMKCQ</sequence>
<evidence type="ECO:0000313" key="4">
    <source>
        <dbReference type="Proteomes" id="UP001549162"/>
    </source>
</evidence>